<dbReference type="InterPro" id="IPR026669">
    <property type="entry name" value="Arsenite_MeTrfase-like"/>
</dbReference>
<dbReference type="EC" id="2.1.1.137" evidence="4"/>
<evidence type="ECO:0000256" key="5">
    <source>
        <dbReference type="ARBA" id="ARBA00034545"/>
    </source>
</evidence>
<evidence type="ECO:0000256" key="1">
    <source>
        <dbReference type="ARBA" id="ARBA00022679"/>
    </source>
</evidence>
<dbReference type="PANTHER" id="PTHR43675:SF8">
    <property type="entry name" value="ARSENITE METHYLTRANSFERASE"/>
    <property type="match status" value="1"/>
</dbReference>
<dbReference type="Proteomes" id="UP000095255">
    <property type="component" value="Unassembled WGS sequence"/>
</dbReference>
<evidence type="ECO:0000256" key="2">
    <source>
        <dbReference type="ARBA" id="ARBA00022691"/>
    </source>
</evidence>
<keyword evidence="1 10" id="KW-0808">Transferase</keyword>
<evidence type="ECO:0000313" key="10">
    <source>
        <dbReference type="EMBL" id="OEH85015.1"/>
    </source>
</evidence>
<comment type="caution">
    <text evidence="10">The sequence shown here is derived from an EMBL/GenBank/DDBJ whole genome shotgun (WGS) entry which is preliminary data.</text>
</comment>
<dbReference type="Pfam" id="PF13847">
    <property type="entry name" value="Methyltransf_31"/>
    <property type="match status" value="1"/>
</dbReference>
<dbReference type="SUPFAM" id="SSF53335">
    <property type="entry name" value="S-adenosyl-L-methionine-dependent methyltransferases"/>
    <property type="match status" value="1"/>
</dbReference>
<evidence type="ECO:0000256" key="6">
    <source>
        <dbReference type="ARBA" id="ARBA00047941"/>
    </source>
</evidence>
<dbReference type="GO" id="GO:0030791">
    <property type="term" value="F:arsenite methyltransferase activity"/>
    <property type="evidence" value="ECO:0007669"/>
    <property type="project" value="UniProtKB-EC"/>
</dbReference>
<evidence type="ECO:0000256" key="7">
    <source>
        <dbReference type="ARBA" id="ARBA00047943"/>
    </source>
</evidence>
<feature type="domain" description="Methyltransferase" evidence="9">
    <location>
        <begin position="35"/>
        <end position="144"/>
    </location>
</feature>
<name>A0A1E5L4H6_9FIRM</name>
<proteinExistence type="inferred from homology"/>
<keyword evidence="11" id="KW-1185">Reference proteome</keyword>
<dbReference type="InterPro" id="IPR025714">
    <property type="entry name" value="Methyltranfer_dom"/>
</dbReference>
<dbReference type="InterPro" id="IPR029063">
    <property type="entry name" value="SAM-dependent_MTases_sf"/>
</dbReference>
<comment type="similarity">
    <text evidence="3">Belongs to the methyltransferase superfamily. Arsenite methyltransferase family.</text>
</comment>
<comment type="catalytic activity">
    <reaction evidence="6">
        <text>arsenic triglutathione + [thioredoxin]-dithiol + S-adenosyl-L-methionine + 2 H2O = methylarsonous acid + [thioredoxin]-disulfide + 3 glutathione + S-adenosyl-L-homocysteine + H(+)</text>
        <dbReference type="Rhea" id="RHEA:69460"/>
        <dbReference type="Rhea" id="RHEA-COMP:10698"/>
        <dbReference type="Rhea" id="RHEA-COMP:10700"/>
        <dbReference type="ChEBI" id="CHEBI:15377"/>
        <dbReference type="ChEBI" id="CHEBI:15378"/>
        <dbReference type="ChEBI" id="CHEBI:17826"/>
        <dbReference type="ChEBI" id="CHEBI:29950"/>
        <dbReference type="ChEBI" id="CHEBI:50058"/>
        <dbReference type="ChEBI" id="CHEBI:57856"/>
        <dbReference type="ChEBI" id="CHEBI:57925"/>
        <dbReference type="ChEBI" id="CHEBI:59789"/>
        <dbReference type="ChEBI" id="CHEBI:183640"/>
        <dbReference type="EC" id="2.1.1.137"/>
    </reaction>
</comment>
<dbReference type="Gene3D" id="3.40.50.150">
    <property type="entry name" value="Vaccinia Virus protein VP39"/>
    <property type="match status" value="1"/>
</dbReference>
<dbReference type="CDD" id="cd02440">
    <property type="entry name" value="AdoMet_MTases"/>
    <property type="match status" value="1"/>
</dbReference>
<organism evidence="10 11">
    <name type="scientific">Desulfuribacillus stibiiarsenatis</name>
    <dbReference type="NCBI Taxonomy" id="1390249"/>
    <lineage>
        <taxon>Bacteria</taxon>
        <taxon>Bacillati</taxon>
        <taxon>Bacillota</taxon>
        <taxon>Desulfuribacillia</taxon>
        <taxon>Desulfuribacillales</taxon>
        <taxon>Desulfuribacillaceae</taxon>
        <taxon>Desulfuribacillus</taxon>
    </lineage>
</organism>
<keyword evidence="10" id="KW-0489">Methyltransferase</keyword>
<dbReference type="GO" id="GO:0032259">
    <property type="term" value="P:methylation"/>
    <property type="evidence" value="ECO:0007669"/>
    <property type="project" value="UniProtKB-KW"/>
</dbReference>
<evidence type="ECO:0000256" key="3">
    <source>
        <dbReference type="ARBA" id="ARBA00034487"/>
    </source>
</evidence>
<gene>
    <name evidence="10" type="ORF">BHU72_07460</name>
</gene>
<dbReference type="PANTHER" id="PTHR43675">
    <property type="entry name" value="ARSENITE METHYLTRANSFERASE"/>
    <property type="match status" value="1"/>
</dbReference>
<dbReference type="RefSeq" id="WP_069702750.1">
    <property type="nucleotide sequence ID" value="NZ_MJAT01000035.1"/>
</dbReference>
<accession>A0A1E5L4H6</accession>
<evidence type="ECO:0000256" key="8">
    <source>
        <dbReference type="ARBA" id="ARBA00048428"/>
    </source>
</evidence>
<comment type="catalytic activity">
    <reaction evidence="7">
        <text>arsenic triglutathione + 2 [thioredoxin]-dithiol + 2 S-adenosyl-L-methionine + H2O = dimethylarsinous acid + 2 [thioredoxin]-disulfide + 3 glutathione + 2 S-adenosyl-L-homocysteine + 2 H(+)</text>
        <dbReference type="Rhea" id="RHEA:69464"/>
        <dbReference type="Rhea" id="RHEA-COMP:10698"/>
        <dbReference type="Rhea" id="RHEA-COMP:10700"/>
        <dbReference type="ChEBI" id="CHEBI:15377"/>
        <dbReference type="ChEBI" id="CHEBI:15378"/>
        <dbReference type="ChEBI" id="CHEBI:23808"/>
        <dbReference type="ChEBI" id="CHEBI:29950"/>
        <dbReference type="ChEBI" id="CHEBI:50058"/>
        <dbReference type="ChEBI" id="CHEBI:57856"/>
        <dbReference type="ChEBI" id="CHEBI:57925"/>
        <dbReference type="ChEBI" id="CHEBI:59789"/>
        <dbReference type="ChEBI" id="CHEBI:183640"/>
        <dbReference type="EC" id="2.1.1.137"/>
    </reaction>
</comment>
<comment type="catalytic activity">
    <reaction evidence="8">
        <text>arsenic triglutathione + 3 [thioredoxin]-dithiol + 3 S-adenosyl-L-methionine = trimethylarsine + 3 [thioredoxin]-disulfide + 3 glutathione + 3 S-adenosyl-L-homocysteine + 3 H(+)</text>
        <dbReference type="Rhea" id="RHEA:69432"/>
        <dbReference type="Rhea" id="RHEA-COMP:10698"/>
        <dbReference type="Rhea" id="RHEA-COMP:10700"/>
        <dbReference type="ChEBI" id="CHEBI:15378"/>
        <dbReference type="ChEBI" id="CHEBI:27130"/>
        <dbReference type="ChEBI" id="CHEBI:29950"/>
        <dbReference type="ChEBI" id="CHEBI:50058"/>
        <dbReference type="ChEBI" id="CHEBI:57856"/>
        <dbReference type="ChEBI" id="CHEBI:57925"/>
        <dbReference type="ChEBI" id="CHEBI:59789"/>
        <dbReference type="ChEBI" id="CHEBI:183640"/>
        <dbReference type="EC" id="2.1.1.137"/>
    </reaction>
</comment>
<evidence type="ECO:0000259" key="9">
    <source>
        <dbReference type="Pfam" id="PF13847"/>
    </source>
</evidence>
<keyword evidence="2" id="KW-0949">S-adenosyl-L-methionine</keyword>
<dbReference type="OrthoDB" id="9777638at2"/>
<evidence type="ECO:0000313" key="11">
    <source>
        <dbReference type="Proteomes" id="UP000095255"/>
    </source>
</evidence>
<sequence length="184" mass="20886">MNNHQVCSIDHAKSLDNKLRGIIQNPNKILGNYINKGMLVIDIGCGPGFFTTTMAELVGDKGKVIAIDLQEKMLEFLKDKIRGTKLEEIIITHQCSERSLELSAEADFILAFYMVHEVPCQKTFFQEVKSLIKLDGKVLVVEPFFHVSNRSFQKTKEIVSNMGFEIIEEPNMFMCRSIVLKSKS</sequence>
<protein>
    <recommendedName>
        <fullName evidence="5">Arsenite methyltransferase</fullName>
        <ecNumber evidence="4">2.1.1.137</ecNumber>
    </recommendedName>
</protein>
<dbReference type="EMBL" id="MJAT01000035">
    <property type="protein sequence ID" value="OEH85015.1"/>
    <property type="molecule type" value="Genomic_DNA"/>
</dbReference>
<dbReference type="STRING" id="1390249.BHU72_07460"/>
<evidence type="ECO:0000256" key="4">
    <source>
        <dbReference type="ARBA" id="ARBA00034521"/>
    </source>
</evidence>
<reference evidence="10 11" key="1">
    <citation type="submission" date="2016-09" db="EMBL/GenBank/DDBJ databases">
        <title>Desulfuribacillus arsenicus sp. nov., an obligately anaerobic, dissimilatory arsenic- and antimonate-reducing bacterium isolated from anoxic sediments.</title>
        <authorList>
            <person name="Abin C.A."/>
            <person name="Hollibaugh J.T."/>
        </authorList>
    </citation>
    <scope>NUCLEOTIDE SEQUENCE [LARGE SCALE GENOMIC DNA]</scope>
    <source>
        <strain evidence="10 11">MLFW-2</strain>
    </source>
</reference>
<dbReference type="AlphaFoldDB" id="A0A1E5L4H6"/>